<keyword evidence="4" id="KW-1133">Transmembrane helix</keyword>
<keyword evidence="9" id="KW-1185">Reference proteome</keyword>
<evidence type="ECO:0000313" key="9">
    <source>
        <dbReference type="Proteomes" id="UP001189429"/>
    </source>
</evidence>
<feature type="chain" id="PRO_5045036955" evidence="7">
    <location>
        <begin position="16"/>
        <end position="265"/>
    </location>
</feature>
<keyword evidence="5" id="KW-0472">Membrane</keyword>
<comment type="caution">
    <text evidence="8">The sequence shown here is derived from an EMBL/GenBank/DDBJ whole genome shotgun (WGS) entry which is preliminary data.</text>
</comment>
<evidence type="ECO:0000256" key="1">
    <source>
        <dbReference type="ARBA" id="ARBA00004141"/>
    </source>
</evidence>
<organism evidence="8 9">
    <name type="scientific">Prorocentrum cordatum</name>
    <dbReference type="NCBI Taxonomy" id="2364126"/>
    <lineage>
        <taxon>Eukaryota</taxon>
        <taxon>Sar</taxon>
        <taxon>Alveolata</taxon>
        <taxon>Dinophyceae</taxon>
        <taxon>Prorocentrales</taxon>
        <taxon>Prorocentraceae</taxon>
        <taxon>Prorocentrum</taxon>
    </lineage>
</organism>
<sequence>MLLIAFSLLLTPVIAKFSVYTMVSASLTWSISSASYYQGGRGGGLLHGRRGGLPRGATLLRHVLQLRARDGGHRDVTCGHRDVQPVPEPLVLPEPAGGRQPRSGLLQPAGRADVCPRERAPGNIRLRLCARRQLHRERHLQLAVDALGGNLVHGAPIEGMESTLYALLAGCYNFGSTVGSNCGALLLESFGVNPSGAEAESDEFQNLWKAALVVSVLPLLTVALIFALVPAASQSESLVGASATEGSLLQQWLAPREGAAGARAP</sequence>
<reference evidence="8" key="1">
    <citation type="submission" date="2023-10" db="EMBL/GenBank/DDBJ databases">
        <authorList>
            <person name="Chen Y."/>
            <person name="Shah S."/>
            <person name="Dougan E. K."/>
            <person name="Thang M."/>
            <person name="Chan C."/>
        </authorList>
    </citation>
    <scope>NUCLEOTIDE SEQUENCE [LARGE SCALE GENOMIC DNA]</scope>
</reference>
<evidence type="ECO:0000256" key="3">
    <source>
        <dbReference type="ARBA" id="ARBA00022692"/>
    </source>
</evidence>
<protein>
    <submittedName>
        <fullName evidence="8">Uncharacterized protein</fullName>
    </submittedName>
</protein>
<accession>A0ABN9PS78</accession>
<evidence type="ECO:0000256" key="6">
    <source>
        <dbReference type="SAM" id="MobiDB-lite"/>
    </source>
</evidence>
<feature type="region of interest" description="Disordered" evidence="6">
    <location>
        <begin position="87"/>
        <end position="112"/>
    </location>
</feature>
<keyword evidence="3" id="KW-0812">Transmembrane</keyword>
<dbReference type="EMBL" id="CAUYUJ010001447">
    <property type="protein sequence ID" value="CAK0795992.1"/>
    <property type="molecule type" value="Genomic_DNA"/>
</dbReference>
<name>A0ABN9PS78_9DINO</name>
<keyword evidence="7" id="KW-0732">Signal</keyword>
<gene>
    <name evidence="8" type="ORF">PCOR1329_LOCUS5486</name>
</gene>
<evidence type="ECO:0000256" key="4">
    <source>
        <dbReference type="ARBA" id="ARBA00022989"/>
    </source>
</evidence>
<comment type="subcellular location">
    <subcellularLocation>
        <location evidence="1">Membrane</location>
        <topology evidence="1">Multi-pass membrane protein</topology>
    </subcellularLocation>
</comment>
<dbReference type="InterPro" id="IPR039309">
    <property type="entry name" value="BT1"/>
</dbReference>
<dbReference type="Proteomes" id="UP001189429">
    <property type="component" value="Unassembled WGS sequence"/>
</dbReference>
<evidence type="ECO:0000256" key="2">
    <source>
        <dbReference type="ARBA" id="ARBA00022448"/>
    </source>
</evidence>
<dbReference type="Pfam" id="PF03092">
    <property type="entry name" value="BT1"/>
    <property type="match status" value="1"/>
</dbReference>
<evidence type="ECO:0000256" key="7">
    <source>
        <dbReference type="SAM" id="SignalP"/>
    </source>
</evidence>
<feature type="signal peptide" evidence="7">
    <location>
        <begin position="1"/>
        <end position="15"/>
    </location>
</feature>
<proteinExistence type="predicted"/>
<evidence type="ECO:0000256" key="5">
    <source>
        <dbReference type="ARBA" id="ARBA00023136"/>
    </source>
</evidence>
<evidence type="ECO:0000313" key="8">
    <source>
        <dbReference type="EMBL" id="CAK0795992.1"/>
    </source>
</evidence>
<keyword evidence="2" id="KW-0813">Transport</keyword>